<dbReference type="AlphaFoldDB" id="A0A1Y2B5Q3"/>
<name>A0A1Y2B5Q3_9TREE</name>
<comment type="caution">
    <text evidence="2">The sequence shown here is derived from an EMBL/GenBank/DDBJ whole genome shotgun (WGS) entry which is preliminary data.</text>
</comment>
<dbReference type="PANTHER" id="PTHR45763:SF46">
    <property type="entry name" value="AB HYDROLASE-1 DOMAIN-CONTAINING PROTEIN"/>
    <property type="match status" value="1"/>
</dbReference>
<keyword evidence="2" id="KW-0378">Hydrolase</keyword>
<accession>A0A1Y2B5Q3</accession>
<dbReference type="GO" id="GO:0016787">
    <property type="term" value="F:hydrolase activity"/>
    <property type="evidence" value="ECO:0007669"/>
    <property type="project" value="UniProtKB-KW"/>
</dbReference>
<dbReference type="InterPro" id="IPR000073">
    <property type="entry name" value="AB_hydrolase_1"/>
</dbReference>
<dbReference type="Gene3D" id="3.40.50.1820">
    <property type="entry name" value="alpha/beta hydrolase"/>
    <property type="match status" value="1"/>
</dbReference>
<protein>
    <submittedName>
        <fullName evidence="2">Alpha/Beta hydrolase protein</fullName>
    </submittedName>
</protein>
<feature type="domain" description="AB hydrolase-1" evidence="1">
    <location>
        <begin position="37"/>
        <end position="302"/>
    </location>
</feature>
<reference evidence="2 3" key="1">
    <citation type="submission" date="2016-07" db="EMBL/GenBank/DDBJ databases">
        <title>Pervasive Adenine N6-methylation of Active Genes in Fungi.</title>
        <authorList>
            <consortium name="DOE Joint Genome Institute"/>
            <person name="Mondo S.J."/>
            <person name="Dannebaum R.O."/>
            <person name="Kuo R.C."/>
            <person name="Labutti K."/>
            <person name="Haridas S."/>
            <person name="Kuo A."/>
            <person name="Salamov A."/>
            <person name="Ahrendt S.R."/>
            <person name="Lipzen A."/>
            <person name="Sullivan W."/>
            <person name="Andreopoulos W.B."/>
            <person name="Clum A."/>
            <person name="Lindquist E."/>
            <person name="Daum C."/>
            <person name="Ramamoorthy G.K."/>
            <person name="Gryganskyi A."/>
            <person name="Culley D."/>
            <person name="Magnuson J.K."/>
            <person name="James T.Y."/>
            <person name="O'Malley M.A."/>
            <person name="Stajich J.E."/>
            <person name="Spatafora J.W."/>
            <person name="Visel A."/>
            <person name="Grigoriev I.V."/>
        </authorList>
    </citation>
    <scope>NUCLEOTIDE SEQUENCE [LARGE SCALE GENOMIC DNA]</scope>
    <source>
        <strain evidence="2 3">68-887.2</strain>
    </source>
</reference>
<proteinExistence type="predicted"/>
<dbReference type="Pfam" id="PF12697">
    <property type="entry name" value="Abhydrolase_6"/>
    <property type="match status" value="1"/>
</dbReference>
<dbReference type="InterPro" id="IPR029058">
    <property type="entry name" value="AB_hydrolase_fold"/>
</dbReference>
<evidence type="ECO:0000259" key="1">
    <source>
        <dbReference type="Pfam" id="PF12697"/>
    </source>
</evidence>
<dbReference type="EMBL" id="MCFC01000021">
    <property type="protein sequence ID" value="ORY30172.1"/>
    <property type="molecule type" value="Genomic_DNA"/>
</dbReference>
<dbReference type="STRING" id="71784.A0A1Y2B5Q3"/>
<gene>
    <name evidence="2" type="ORF">BCR39DRAFT_574114</name>
</gene>
<dbReference type="PANTHER" id="PTHR45763">
    <property type="entry name" value="HYDROLASE, ALPHA/BETA FOLD FAMILY PROTEIN, EXPRESSED-RELATED"/>
    <property type="match status" value="1"/>
</dbReference>
<dbReference type="SUPFAM" id="SSF53474">
    <property type="entry name" value="alpha/beta-Hydrolases"/>
    <property type="match status" value="1"/>
</dbReference>
<evidence type="ECO:0000313" key="2">
    <source>
        <dbReference type="EMBL" id="ORY30172.1"/>
    </source>
</evidence>
<dbReference type="OrthoDB" id="2582280at2759"/>
<organism evidence="2 3">
    <name type="scientific">Naematelia encephala</name>
    <dbReference type="NCBI Taxonomy" id="71784"/>
    <lineage>
        <taxon>Eukaryota</taxon>
        <taxon>Fungi</taxon>
        <taxon>Dikarya</taxon>
        <taxon>Basidiomycota</taxon>
        <taxon>Agaricomycotina</taxon>
        <taxon>Tremellomycetes</taxon>
        <taxon>Tremellales</taxon>
        <taxon>Naemateliaceae</taxon>
        <taxon>Naematelia</taxon>
    </lineage>
</organism>
<evidence type="ECO:0000313" key="3">
    <source>
        <dbReference type="Proteomes" id="UP000193986"/>
    </source>
</evidence>
<dbReference type="Proteomes" id="UP000193986">
    <property type="component" value="Unassembled WGS sequence"/>
</dbReference>
<sequence>MRGLRGPSPVRTLGTLSEQDQTMRLPGGRLLGFRPLIYLHGYPSSRIEAKPADDMAGRHGIRLLALDRPGFGLSTPQPNRTLLNYAEDVRHFAEVMHLDRFAIIGVSGGGPFAVACTHALPRRMLTGVGLFASGAPWAAGAHHMSWTRRILCWLSNHWPSALGLVIRASASFVKMIMSSGPGVRRLDAFLDKAGTKEEARRVKNGPLLRKESKEERREYLWKVLAGEPLRQGSDAAVLEARLLSAQDWGFKLEDVDFDPIRIWHGLDDDNSPIAAIRYLANQLPHSELHEFEGDTHYTMFRHLEGALQELLLEEKPKTVEGMDRP</sequence>
<dbReference type="InParanoid" id="A0A1Y2B5Q3"/>
<keyword evidence="3" id="KW-1185">Reference proteome</keyword>